<evidence type="ECO:0000256" key="1">
    <source>
        <dbReference type="ARBA" id="ARBA00023015"/>
    </source>
</evidence>
<sequence>MRMRGVSERARGDRYSFARRRNDMGTWQIDTDTLAGSRFVVSPLAETVSALNSLERGRPEHPGERAWLDAHLPAYRARQAADPVAALLVPAGLGGSWSADFITPTPTGEGAPTFEDEVAPVRAATAERARADLAVALGGGPLPPLLDRDDLARRAADVLHWVWLHTVLPDWPRRRRIIEADIVARTGQLSQGGWAAALGGLCPGMRWLGGSRLQINAHDYPPKQLSGVQLLFVPVTQRSGWASWDDDAERYALVYPCSGTLADADRARVPDSLSRLLGPARASVLVLLTSPKSTTQLVALTGQALGSVGRHLKILLDAGLADRRRAGRSVLYFRTEAGDVLVGARRGH</sequence>
<reference evidence="6" key="1">
    <citation type="journal article" date="2019" name="Int. J. Syst. Evol. Microbiol.">
        <title>The Global Catalogue of Microorganisms (GCM) 10K type strain sequencing project: providing services to taxonomists for standard genome sequencing and annotation.</title>
        <authorList>
            <consortium name="The Broad Institute Genomics Platform"/>
            <consortium name="The Broad Institute Genome Sequencing Center for Infectious Disease"/>
            <person name="Wu L."/>
            <person name="Ma J."/>
        </authorList>
    </citation>
    <scope>NUCLEOTIDE SEQUENCE [LARGE SCALE GENOMIC DNA]</scope>
    <source>
        <strain evidence="6">JCM 4376</strain>
    </source>
</reference>
<accession>A0ABQ2W8V3</accession>
<evidence type="ECO:0000313" key="6">
    <source>
        <dbReference type="Proteomes" id="UP000660675"/>
    </source>
</evidence>
<keyword evidence="2" id="KW-0238">DNA-binding</keyword>
<name>A0ABQ2W8V3_9ACTN</name>
<dbReference type="InterPro" id="IPR011991">
    <property type="entry name" value="ArsR-like_HTH"/>
</dbReference>
<dbReference type="Gene3D" id="1.10.10.10">
    <property type="entry name" value="Winged helix-like DNA-binding domain superfamily/Winged helix DNA-binding domain"/>
    <property type="match status" value="1"/>
</dbReference>
<dbReference type="InterPro" id="IPR036388">
    <property type="entry name" value="WH-like_DNA-bd_sf"/>
</dbReference>
<dbReference type="PROSITE" id="PS50987">
    <property type="entry name" value="HTH_ARSR_2"/>
    <property type="match status" value="1"/>
</dbReference>
<dbReference type="EMBL" id="BMTF01000028">
    <property type="protein sequence ID" value="GGV94619.1"/>
    <property type="molecule type" value="Genomic_DNA"/>
</dbReference>
<evidence type="ECO:0000259" key="4">
    <source>
        <dbReference type="PROSITE" id="PS50987"/>
    </source>
</evidence>
<dbReference type="Pfam" id="PF01022">
    <property type="entry name" value="HTH_5"/>
    <property type="match status" value="1"/>
</dbReference>
<gene>
    <name evidence="5" type="ORF">GCM10015535_60440</name>
</gene>
<dbReference type="InterPro" id="IPR051011">
    <property type="entry name" value="Metal_resp_trans_reg"/>
</dbReference>
<protein>
    <submittedName>
        <fullName evidence="5">Transcriptional regulator</fullName>
    </submittedName>
</protein>
<dbReference type="InterPro" id="IPR001845">
    <property type="entry name" value="HTH_ArsR_DNA-bd_dom"/>
</dbReference>
<dbReference type="InterPro" id="IPR036390">
    <property type="entry name" value="WH_DNA-bd_sf"/>
</dbReference>
<dbReference type="SUPFAM" id="SSF46785">
    <property type="entry name" value="Winged helix' DNA-binding domain"/>
    <property type="match status" value="1"/>
</dbReference>
<evidence type="ECO:0000313" key="5">
    <source>
        <dbReference type="EMBL" id="GGV94619.1"/>
    </source>
</evidence>
<dbReference type="PANTHER" id="PTHR43132">
    <property type="entry name" value="ARSENICAL RESISTANCE OPERON REPRESSOR ARSR-RELATED"/>
    <property type="match status" value="1"/>
</dbReference>
<keyword evidence="6" id="KW-1185">Reference proteome</keyword>
<feature type="domain" description="HTH arsR-type" evidence="4">
    <location>
        <begin position="246"/>
        <end position="348"/>
    </location>
</feature>
<proteinExistence type="predicted"/>
<keyword evidence="3" id="KW-0804">Transcription</keyword>
<comment type="caution">
    <text evidence="5">The sequence shown here is derived from an EMBL/GenBank/DDBJ whole genome shotgun (WGS) entry which is preliminary data.</text>
</comment>
<dbReference type="PANTHER" id="PTHR43132:SF6">
    <property type="entry name" value="HTH-TYPE TRANSCRIPTIONAL REPRESSOR CZRA"/>
    <property type="match status" value="1"/>
</dbReference>
<evidence type="ECO:0000256" key="3">
    <source>
        <dbReference type="ARBA" id="ARBA00023163"/>
    </source>
</evidence>
<dbReference type="CDD" id="cd00090">
    <property type="entry name" value="HTH_ARSR"/>
    <property type="match status" value="1"/>
</dbReference>
<dbReference type="Proteomes" id="UP000660675">
    <property type="component" value="Unassembled WGS sequence"/>
</dbReference>
<evidence type="ECO:0000256" key="2">
    <source>
        <dbReference type="ARBA" id="ARBA00023125"/>
    </source>
</evidence>
<dbReference type="SMART" id="SM00418">
    <property type="entry name" value="HTH_ARSR"/>
    <property type="match status" value="1"/>
</dbReference>
<keyword evidence="1" id="KW-0805">Transcription regulation</keyword>
<organism evidence="5 6">
    <name type="scientific">Streptomyces gelaticus</name>
    <dbReference type="NCBI Taxonomy" id="285446"/>
    <lineage>
        <taxon>Bacteria</taxon>
        <taxon>Bacillati</taxon>
        <taxon>Actinomycetota</taxon>
        <taxon>Actinomycetes</taxon>
        <taxon>Kitasatosporales</taxon>
        <taxon>Streptomycetaceae</taxon>
        <taxon>Streptomyces</taxon>
    </lineage>
</organism>